<feature type="region of interest" description="Disordered" evidence="7">
    <location>
        <begin position="163"/>
        <end position="240"/>
    </location>
</feature>
<dbReference type="NCBIfam" id="TIGR03544">
    <property type="entry name" value="DivI1A_domain"/>
    <property type="match status" value="1"/>
</dbReference>
<keyword evidence="9" id="KW-1185">Reference proteome</keyword>
<organism evidence="8 9">
    <name type="scientific">Lacticaseibacillus sharpeae JCM 1186 = DSM 20505</name>
    <dbReference type="NCBI Taxonomy" id="1291052"/>
    <lineage>
        <taxon>Bacteria</taxon>
        <taxon>Bacillati</taxon>
        <taxon>Bacillota</taxon>
        <taxon>Bacilli</taxon>
        <taxon>Lactobacillales</taxon>
        <taxon>Lactobacillaceae</taxon>
        <taxon>Lacticaseibacillus</taxon>
    </lineage>
</organism>
<evidence type="ECO:0000256" key="1">
    <source>
        <dbReference type="ARBA" id="ARBA00004496"/>
    </source>
</evidence>
<keyword evidence="3" id="KW-0963">Cytoplasm</keyword>
<dbReference type="PANTHER" id="PTHR35794:SF2">
    <property type="entry name" value="CELL DIVISION PROTEIN DIVIVA"/>
    <property type="match status" value="1"/>
</dbReference>
<dbReference type="Gene3D" id="6.10.250.660">
    <property type="match status" value="1"/>
</dbReference>
<keyword evidence="5" id="KW-0175">Coiled coil</keyword>
<dbReference type="InterPro" id="IPR007793">
    <property type="entry name" value="DivIVA_fam"/>
</dbReference>
<evidence type="ECO:0000256" key="3">
    <source>
        <dbReference type="ARBA" id="ARBA00022490"/>
    </source>
</evidence>
<evidence type="ECO:0000256" key="5">
    <source>
        <dbReference type="ARBA" id="ARBA00023054"/>
    </source>
</evidence>
<feature type="region of interest" description="Disordered" evidence="7">
    <location>
        <begin position="92"/>
        <end position="118"/>
    </location>
</feature>
<keyword evidence="4" id="KW-0132">Cell division</keyword>
<comment type="subcellular location">
    <subcellularLocation>
        <location evidence="1">Cytoplasm</location>
    </subcellularLocation>
</comment>
<dbReference type="STRING" id="1291052.FC18_GL002100"/>
<evidence type="ECO:0000256" key="6">
    <source>
        <dbReference type="ARBA" id="ARBA00023306"/>
    </source>
</evidence>
<evidence type="ECO:0000313" key="8">
    <source>
        <dbReference type="EMBL" id="KRM56614.1"/>
    </source>
</evidence>
<gene>
    <name evidence="8" type="ORF">FC18_GL002100</name>
</gene>
<reference evidence="8 9" key="1">
    <citation type="journal article" date="2015" name="Genome Announc.">
        <title>Expanding the biotechnology potential of lactobacilli through comparative genomics of 213 strains and associated genera.</title>
        <authorList>
            <person name="Sun Z."/>
            <person name="Harris H.M."/>
            <person name="McCann A."/>
            <person name="Guo C."/>
            <person name="Argimon S."/>
            <person name="Zhang W."/>
            <person name="Yang X."/>
            <person name="Jeffery I.B."/>
            <person name="Cooney J.C."/>
            <person name="Kagawa T.F."/>
            <person name="Liu W."/>
            <person name="Song Y."/>
            <person name="Salvetti E."/>
            <person name="Wrobel A."/>
            <person name="Rasinkangas P."/>
            <person name="Parkhill J."/>
            <person name="Rea M.C."/>
            <person name="O'Sullivan O."/>
            <person name="Ritari J."/>
            <person name="Douillard F.P."/>
            <person name="Paul Ross R."/>
            <person name="Yang R."/>
            <person name="Briner A.E."/>
            <person name="Felis G.E."/>
            <person name="de Vos W.M."/>
            <person name="Barrangou R."/>
            <person name="Klaenhammer T.R."/>
            <person name="Caufield P.W."/>
            <person name="Cui Y."/>
            <person name="Zhang H."/>
            <person name="O'Toole P.W."/>
        </authorList>
    </citation>
    <scope>NUCLEOTIDE SEQUENCE [LARGE SCALE GENOMIC DNA]</scope>
    <source>
        <strain evidence="8 9">DSM 20505</strain>
    </source>
</reference>
<dbReference type="PANTHER" id="PTHR35794">
    <property type="entry name" value="CELL DIVISION PROTEIN DIVIVA"/>
    <property type="match status" value="1"/>
</dbReference>
<accession>A0A0R1ZXR1</accession>
<dbReference type="GO" id="GO:0005737">
    <property type="term" value="C:cytoplasm"/>
    <property type="evidence" value="ECO:0007669"/>
    <property type="project" value="UniProtKB-SubCell"/>
</dbReference>
<feature type="compositionally biased region" description="Basic and acidic residues" evidence="7">
    <location>
        <begin position="108"/>
        <end position="118"/>
    </location>
</feature>
<evidence type="ECO:0000256" key="4">
    <source>
        <dbReference type="ARBA" id="ARBA00022618"/>
    </source>
</evidence>
<feature type="compositionally biased region" description="Low complexity" evidence="7">
    <location>
        <begin position="206"/>
        <end position="219"/>
    </location>
</feature>
<sequence>MTMLTPMDIRDKTFNVKMRGYDQDQVNDFLDQIIADYESVLKEKETMAAELKTAKDQVAHYEGMKDAMNQSIIVAQEAADRVRSAAEAEATEVRQQAQDDAESMLSEAHAKSDDVLSKADDQSRQLALQTEDLRQNAKQFRDHLVLLLQAELETVKGAEWSAAVDHEPFQPVQTDAADAETSTDTEKDLDTDGADSVNSGAEGDSAATSEAEAPDAATDTAKDDEYTEIVFPDGPIAKDN</sequence>
<name>A0A0R1ZXR1_9LACO</name>
<evidence type="ECO:0000256" key="2">
    <source>
        <dbReference type="ARBA" id="ARBA00009008"/>
    </source>
</evidence>
<proteinExistence type="inferred from homology"/>
<comment type="caution">
    <text evidence="8">The sequence shown here is derived from an EMBL/GenBank/DDBJ whole genome shotgun (WGS) entry which is preliminary data.</text>
</comment>
<dbReference type="Pfam" id="PF05103">
    <property type="entry name" value="DivIVA"/>
    <property type="match status" value="1"/>
</dbReference>
<dbReference type="GO" id="GO:0051301">
    <property type="term" value="P:cell division"/>
    <property type="evidence" value="ECO:0007669"/>
    <property type="project" value="UniProtKB-KW"/>
</dbReference>
<dbReference type="PATRIC" id="fig|1291052.5.peg.2161"/>
<dbReference type="Proteomes" id="UP000051679">
    <property type="component" value="Unassembled WGS sequence"/>
</dbReference>
<evidence type="ECO:0000313" key="9">
    <source>
        <dbReference type="Proteomes" id="UP000051679"/>
    </source>
</evidence>
<dbReference type="EMBL" id="AYYO01000003">
    <property type="protein sequence ID" value="KRM56614.1"/>
    <property type="molecule type" value="Genomic_DNA"/>
</dbReference>
<dbReference type="InterPro" id="IPR019933">
    <property type="entry name" value="DivIVA_domain"/>
</dbReference>
<dbReference type="OrthoDB" id="9815492at2"/>
<protein>
    <submittedName>
        <fullName evidence="8">Septum site-determining divIVA domain protein</fullName>
    </submittedName>
</protein>
<keyword evidence="6" id="KW-0131">Cell cycle</keyword>
<comment type="similarity">
    <text evidence="2">Belongs to the DivIVA family.</text>
</comment>
<dbReference type="AlphaFoldDB" id="A0A0R1ZXR1"/>
<evidence type="ECO:0000256" key="7">
    <source>
        <dbReference type="SAM" id="MobiDB-lite"/>
    </source>
</evidence>